<protein>
    <submittedName>
        <fullName evidence="1">Uncharacterized protein</fullName>
    </submittedName>
</protein>
<dbReference type="EMBL" id="GGEC01068960">
    <property type="protein sequence ID" value="MBX49444.1"/>
    <property type="molecule type" value="Transcribed_RNA"/>
</dbReference>
<proteinExistence type="predicted"/>
<evidence type="ECO:0000313" key="1">
    <source>
        <dbReference type="EMBL" id="MBX49444.1"/>
    </source>
</evidence>
<accession>A0A2P2P3W4</accession>
<reference evidence="1" key="1">
    <citation type="submission" date="2018-02" db="EMBL/GenBank/DDBJ databases">
        <title>Rhizophora mucronata_Transcriptome.</title>
        <authorList>
            <person name="Meera S.P."/>
            <person name="Sreeshan A."/>
            <person name="Augustine A."/>
        </authorList>
    </citation>
    <scope>NUCLEOTIDE SEQUENCE</scope>
    <source>
        <tissue evidence="1">Leaf</tissue>
    </source>
</reference>
<name>A0A2P2P3W4_RHIMU</name>
<sequence>MSFRAIGDSFPAPCDGILRREEMLCRVGFQAMVPGSSNRSYKDSGRHPLDTVFSQQVVE</sequence>
<dbReference type="AlphaFoldDB" id="A0A2P2P3W4"/>
<organism evidence="1">
    <name type="scientific">Rhizophora mucronata</name>
    <name type="common">Asiatic mangrove</name>
    <dbReference type="NCBI Taxonomy" id="61149"/>
    <lineage>
        <taxon>Eukaryota</taxon>
        <taxon>Viridiplantae</taxon>
        <taxon>Streptophyta</taxon>
        <taxon>Embryophyta</taxon>
        <taxon>Tracheophyta</taxon>
        <taxon>Spermatophyta</taxon>
        <taxon>Magnoliopsida</taxon>
        <taxon>eudicotyledons</taxon>
        <taxon>Gunneridae</taxon>
        <taxon>Pentapetalae</taxon>
        <taxon>rosids</taxon>
        <taxon>fabids</taxon>
        <taxon>Malpighiales</taxon>
        <taxon>Rhizophoraceae</taxon>
        <taxon>Rhizophora</taxon>
    </lineage>
</organism>